<evidence type="ECO:0000256" key="1">
    <source>
        <dbReference type="SAM" id="MobiDB-lite"/>
    </source>
</evidence>
<proteinExistence type="predicted"/>
<dbReference type="AlphaFoldDB" id="A0A182JM67"/>
<feature type="compositionally biased region" description="Polar residues" evidence="1">
    <location>
        <begin position="319"/>
        <end position="329"/>
    </location>
</feature>
<dbReference type="VEuPathDB" id="VectorBase:AATE020664"/>
<feature type="region of interest" description="Disordered" evidence="1">
    <location>
        <begin position="89"/>
        <end position="110"/>
    </location>
</feature>
<evidence type="ECO:0000313" key="2">
    <source>
        <dbReference type="EnsemblMetazoa" id="AATE020664-PA.1"/>
    </source>
</evidence>
<name>A0A182JM67_ANOAO</name>
<feature type="region of interest" description="Disordered" evidence="1">
    <location>
        <begin position="17"/>
        <end position="37"/>
    </location>
</feature>
<sequence length="351" mass="38582">MFVNKELALAGREDVVERRGEDVNARGDHKHDTPLGDRRLALDDVAGRHRCEQSGQVGRAVGERHQDACVPGREVEVVDLEPGIDATVKAHTNGQNGDGEPTAAAGVGRDDQCNRRPVLADAVGDLARPGVGDTAGREHPVRYPADHDREQPHRQLGHQGLVAVVLTQMRQQDRVERHRLGDAGPRDRWNVDSRVAPERLLDVLLLVLAHARMRDRVLVAGEQERDRPDRADDAEHVEDRRPATVEAVVSQQSGQWHRDDCAELGSRTIEPTRDRSFGGIHLASMACVQGTIGPSPSPWMKRTAISQPAPPWRAANGTRKANTELSSMPQPRKRIAPYRLASSPNGICVMT</sequence>
<reference evidence="2" key="1">
    <citation type="submission" date="2022-08" db="UniProtKB">
        <authorList>
            <consortium name="EnsemblMetazoa"/>
        </authorList>
    </citation>
    <scope>IDENTIFICATION</scope>
    <source>
        <strain evidence="2">EBRO</strain>
    </source>
</reference>
<dbReference type="EnsemblMetazoa" id="AATE020664-RA">
    <property type="protein sequence ID" value="AATE020664-PA.1"/>
    <property type="gene ID" value="AATE020664"/>
</dbReference>
<feature type="region of interest" description="Disordered" evidence="1">
    <location>
        <begin position="308"/>
        <end position="329"/>
    </location>
</feature>
<accession>A0A182JM67</accession>
<protein>
    <submittedName>
        <fullName evidence="2">Uncharacterized protein</fullName>
    </submittedName>
</protein>
<organism evidence="2">
    <name type="scientific">Anopheles atroparvus</name>
    <name type="common">European mosquito</name>
    <dbReference type="NCBI Taxonomy" id="41427"/>
    <lineage>
        <taxon>Eukaryota</taxon>
        <taxon>Metazoa</taxon>
        <taxon>Ecdysozoa</taxon>
        <taxon>Arthropoda</taxon>
        <taxon>Hexapoda</taxon>
        <taxon>Insecta</taxon>
        <taxon>Pterygota</taxon>
        <taxon>Neoptera</taxon>
        <taxon>Endopterygota</taxon>
        <taxon>Diptera</taxon>
        <taxon>Nematocera</taxon>
        <taxon>Culicoidea</taxon>
        <taxon>Culicidae</taxon>
        <taxon>Anophelinae</taxon>
        <taxon>Anopheles</taxon>
    </lineage>
</organism>
<feature type="region of interest" description="Disordered" evidence="1">
    <location>
        <begin position="223"/>
        <end position="257"/>
    </location>
</feature>
<feature type="compositionally biased region" description="Basic and acidic residues" evidence="1">
    <location>
        <begin position="223"/>
        <end position="243"/>
    </location>
</feature>